<proteinExistence type="predicted"/>
<evidence type="ECO:0000256" key="2">
    <source>
        <dbReference type="SAM" id="SignalP"/>
    </source>
</evidence>
<evidence type="ECO:0000313" key="4">
    <source>
        <dbReference type="Proteomes" id="UP000595074"/>
    </source>
</evidence>
<feature type="region of interest" description="Disordered" evidence="1">
    <location>
        <begin position="90"/>
        <end position="111"/>
    </location>
</feature>
<keyword evidence="4" id="KW-1185">Reference proteome</keyword>
<dbReference type="AlphaFoldDB" id="A0A7M1S793"/>
<feature type="signal peptide" evidence="2">
    <location>
        <begin position="1"/>
        <end position="20"/>
    </location>
</feature>
<evidence type="ECO:0000256" key="1">
    <source>
        <dbReference type="SAM" id="MobiDB-lite"/>
    </source>
</evidence>
<feature type="compositionally biased region" description="Gly residues" evidence="1">
    <location>
        <begin position="100"/>
        <end position="111"/>
    </location>
</feature>
<protein>
    <submittedName>
        <fullName evidence="3">Uncharacterized protein</fullName>
    </submittedName>
</protein>
<accession>A0A7M1S793</accession>
<organism evidence="3 4">
    <name type="scientific">Sulfurovum indicum</name>
    <dbReference type="NCBI Taxonomy" id="2779528"/>
    <lineage>
        <taxon>Bacteria</taxon>
        <taxon>Pseudomonadati</taxon>
        <taxon>Campylobacterota</taxon>
        <taxon>Epsilonproteobacteria</taxon>
        <taxon>Campylobacterales</taxon>
        <taxon>Sulfurovaceae</taxon>
        <taxon>Sulfurovum</taxon>
    </lineage>
</organism>
<keyword evidence="2" id="KW-0732">Signal</keyword>
<dbReference type="RefSeq" id="WP_197549668.1">
    <property type="nucleotide sequence ID" value="NZ_CP063164.1"/>
</dbReference>
<reference evidence="3 4" key="1">
    <citation type="submission" date="2020-10" db="EMBL/GenBank/DDBJ databases">
        <title>The genome of sulfurovum sp.</title>
        <authorList>
            <person name="Xie S."/>
            <person name="Shao Z."/>
            <person name="Jiang L."/>
        </authorList>
    </citation>
    <scope>NUCLEOTIDE SEQUENCE [LARGE SCALE GENOMIC DNA]</scope>
    <source>
        <strain evidence="3 4">ST-419</strain>
    </source>
</reference>
<dbReference type="KEGG" id="sinu:IMZ28_05140"/>
<dbReference type="EMBL" id="CP063164">
    <property type="protein sequence ID" value="QOR62851.1"/>
    <property type="molecule type" value="Genomic_DNA"/>
</dbReference>
<dbReference type="Proteomes" id="UP000595074">
    <property type="component" value="Chromosome"/>
</dbReference>
<evidence type="ECO:0000313" key="3">
    <source>
        <dbReference type="EMBL" id="QOR62851.1"/>
    </source>
</evidence>
<name>A0A7M1S793_9BACT</name>
<feature type="chain" id="PRO_5029691614" evidence="2">
    <location>
        <begin position="21"/>
        <end position="111"/>
    </location>
</feature>
<sequence>MKYKCILVSLCIFGTTSLYAHESGLGDVLRELGKEKIPAEFSEKKSVSKKKRRFVFRDDYEANGIGEKDKNRSESYNYTNRSRFKFKFKDGSSHNNFSGGYRGSGGGRGRR</sequence>
<gene>
    <name evidence="3" type="ORF">IMZ28_05140</name>
</gene>